<name>A0A6G9H6X0_9ACTN</name>
<organism evidence="3 4">
    <name type="scientific">Streptomyces liangshanensis</name>
    <dbReference type="NCBI Taxonomy" id="2717324"/>
    <lineage>
        <taxon>Bacteria</taxon>
        <taxon>Bacillati</taxon>
        <taxon>Actinomycetota</taxon>
        <taxon>Actinomycetes</taxon>
        <taxon>Kitasatosporales</taxon>
        <taxon>Streptomycetaceae</taxon>
        <taxon>Streptomyces</taxon>
    </lineage>
</organism>
<feature type="transmembrane region" description="Helical" evidence="2">
    <location>
        <begin position="12"/>
        <end position="34"/>
    </location>
</feature>
<dbReference type="RefSeq" id="WP_167035129.1">
    <property type="nucleotide sequence ID" value="NZ_CP050177.1"/>
</dbReference>
<sequence>MGTRSGAQRDAITVEIGYALVSGGFVAVLVYLGLYAPIGYFDLPRGFARVAGGLAALTFVVRVVHVLWRFPRGAAQGTELGRSVNDRLSGTPGPDQPSQPGRTSPDS</sequence>
<evidence type="ECO:0000313" key="4">
    <source>
        <dbReference type="Proteomes" id="UP000501179"/>
    </source>
</evidence>
<feature type="transmembrane region" description="Helical" evidence="2">
    <location>
        <begin position="46"/>
        <end position="68"/>
    </location>
</feature>
<dbReference type="Pfam" id="PF19857">
    <property type="entry name" value="DUF6332"/>
    <property type="match status" value="1"/>
</dbReference>
<evidence type="ECO:0000256" key="1">
    <source>
        <dbReference type="SAM" id="MobiDB-lite"/>
    </source>
</evidence>
<evidence type="ECO:0000313" key="3">
    <source>
        <dbReference type="EMBL" id="QIQ06240.1"/>
    </source>
</evidence>
<keyword evidence="2" id="KW-0812">Transmembrane</keyword>
<dbReference type="AlphaFoldDB" id="A0A6G9H6X0"/>
<dbReference type="EMBL" id="CP050177">
    <property type="protein sequence ID" value="QIQ06240.1"/>
    <property type="molecule type" value="Genomic_DNA"/>
</dbReference>
<protein>
    <submittedName>
        <fullName evidence="3">Uncharacterized protein</fullName>
    </submittedName>
</protein>
<feature type="region of interest" description="Disordered" evidence="1">
    <location>
        <begin position="79"/>
        <end position="107"/>
    </location>
</feature>
<accession>A0A6G9H6X0</accession>
<dbReference type="InterPro" id="IPR046295">
    <property type="entry name" value="DUF6332"/>
</dbReference>
<feature type="compositionally biased region" description="Polar residues" evidence="1">
    <location>
        <begin position="96"/>
        <end position="107"/>
    </location>
</feature>
<dbReference type="KEGG" id="slia:HA039_31505"/>
<dbReference type="Proteomes" id="UP000501179">
    <property type="component" value="Chromosome"/>
</dbReference>
<gene>
    <name evidence="3" type="ORF">HA039_31505</name>
</gene>
<proteinExistence type="predicted"/>
<evidence type="ECO:0000256" key="2">
    <source>
        <dbReference type="SAM" id="Phobius"/>
    </source>
</evidence>
<keyword evidence="4" id="KW-1185">Reference proteome</keyword>
<reference evidence="3 4" key="1">
    <citation type="submission" date="2020-03" db="EMBL/GenBank/DDBJ databases">
        <title>A novel species.</title>
        <authorList>
            <person name="Gao J."/>
        </authorList>
    </citation>
    <scope>NUCLEOTIDE SEQUENCE [LARGE SCALE GENOMIC DNA]</scope>
    <source>
        <strain evidence="3 4">QMT-12</strain>
    </source>
</reference>
<keyword evidence="2" id="KW-1133">Transmembrane helix</keyword>
<keyword evidence="2" id="KW-0472">Membrane</keyword>